<dbReference type="Proteomes" id="UP000824175">
    <property type="component" value="Unassembled WGS sequence"/>
</dbReference>
<evidence type="ECO:0000259" key="5">
    <source>
        <dbReference type="Pfam" id="PF03466"/>
    </source>
</evidence>
<accession>A0A9D1HSB6</accession>
<dbReference type="SUPFAM" id="SSF53850">
    <property type="entry name" value="Periplasmic binding protein-like II"/>
    <property type="match status" value="1"/>
</dbReference>
<dbReference type="GO" id="GO:0003677">
    <property type="term" value="F:DNA binding"/>
    <property type="evidence" value="ECO:0007669"/>
    <property type="project" value="UniProtKB-KW"/>
</dbReference>
<keyword evidence="2" id="KW-0805">Transcription regulation</keyword>
<evidence type="ECO:0000313" key="6">
    <source>
        <dbReference type="EMBL" id="HIU14614.1"/>
    </source>
</evidence>
<dbReference type="GO" id="GO:0032993">
    <property type="term" value="C:protein-DNA complex"/>
    <property type="evidence" value="ECO:0007669"/>
    <property type="project" value="TreeGrafter"/>
</dbReference>
<sequence>MELARIGNRLVLNAYGKTLVEDGQKILEAVAQLETKLQDQYIQNQFMRIGSCAPAPLWALRTTFATYYPWLSMKDEVQADAQVLLEQLENHHYAAIILDYPVHHPELECIKICDEILHIATTADQPIAQKETVSFHELNGSYFLEYQNTGYWHDLCTERMPDSRFIVENNLELYQIIQRQSILYTFRTSLTIPRFHLYEERIYLPFTDPEATLTFYLVGPKEIFNKLPELEKHLHEVNWVHYRSEDFDVG</sequence>
<dbReference type="GO" id="GO:0003700">
    <property type="term" value="F:DNA-binding transcription factor activity"/>
    <property type="evidence" value="ECO:0007669"/>
    <property type="project" value="TreeGrafter"/>
</dbReference>
<comment type="caution">
    <text evidence="6">The sequence shown here is derived from an EMBL/GenBank/DDBJ whole genome shotgun (WGS) entry which is preliminary data.</text>
</comment>
<protein>
    <submittedName>
        <fullName evidence="6">LysR family transcriptional regulator</fullName>
    </submittedName>
</protein>
<comment type="similarity">
    <text evidence="1">Belongs to the LysR transcriptional regulatory family.</text>
</comment>
<dbReference type="Pfam" id="PF03466">
    <property type="entry name" value="LysR_substrate"/>
    <property type="match status" value="1"/>
</dbReference>
<dbReference type="InterPro" id="IPR005119">
    <property type="entry name" value="LysR_subst-bd"/>
</dbReference>
<evidence type="ECO:0000313" key="7">
    <source>
        <dbReference type="Proteomes" id="UP000824175"/>
    </source>
</evidence>
<proteinExistence type="inferred from homology"/>
<evidence type="ECO:0000256" key="1">
    <source>
        <dbReference type="ARBA" id="ARBA00009437"/>
    </source>
</evidence>
<feature type="domain" description="LysR substrate-binding" evidence="5">
    <location>
        <begin position="79"/>
        <end position="221"/>
    </location>
</feature>
<dbReference type="PANTHER" id="PTHR30346:SF28">
    <property type="entry name" value="HTH-TYPE TRANSCRIPTIONAL REGULATOR CYNR"/>
    <property type="match status" value="1"/>
</dbReference>
<dbReference type="EMBL" id="DVMJ01000103">
    <property type="protein sequence ID" value="HIU14614.1"/>
    <property type="molecule type" value="Genomic_DNA"/>
</dbReference>
<dbReference type="Gene3D" id="3.40.190.10">
    <property type="entry name" value="Periplasmic binding protein-like II"/>
    <property type="match status" value="2"/>
</dbReference>
<name>A0A9D1HSB6_9FIRM</name>
<organism evidence="6 7">
    <name type="scientific">Candidatus Fimiplasma intestinipullorum</name>
    <dbReference type="NCBI Taxonomy" id="2840825"/>
    <lineage>
        <taxon>Bacteria</taxon>
        <taxon>Bacillati</taxon>
        <taxon>Bacillota</taxon>
        <taxon>Clostridia</taxon>
        <taxon>Eubacteriales</taxon>
        <taxon>Candidatus Fimiplasma</taxon>
    </lineage>
</organism>
<evidence type="ECO:0000256" key="2">
    <source>
        <dbReference type="ARBA" id="ARBA00023015"/>
    </source>
</evidence>
<keyword evidence="3" id="KW-0238">DNA-binding</keyword>
<dbReference type="AlphaFoldDB" id="A0A9D1HSB6"/>
<reference evidence="6" key="2">
    <citation type="journal article" date="2021" name="PeerJ">
        <title>Extensive microbial diversity within the chicken gut microbiome revealed by metagenomics and culture.</title>
        <authorList>
            <person name="Gilroy R."/>
            <person name="Ravi A."/>
            <person name="Getino M."/>
            <person name="Pursley I."/>
            <person name="Horton D.L."/>
            <person name="Alikhan N.F."/>
            <person name="Baker D."/>
            <person name="Gharbi K."/>
            <person name="Hall N."/>
            <person name="Watson M."/>
            <person name="Adriaenssens E.M."/>
            <person name="Foster-Nyarko E."/>
            <person name="Jarju S."/>
            <person name="Secka A."/>
            <person name="Antonio M."/>
            <person name="Oren A."/>
            <person name="Chaudhuri R.R."/>
            <person name="La Ragione R."/>
            <person name="Hildebrand F."/>
            <person name="Pallen M.J."/>
        </authorList>
    </citation>
    <scope>NUCLEOTIDE SEQUENCE</scope>
    <source>
        <strain evidence="6">CHK195-11698</strain>
    </source>
</reference>
<keyword evidence="4" id="KW-0804">Transcription</keyword>
<evidence type="ECO:0000256" key="3">
    <source>
        <dbReference type="ARBA" id="ARBA00023125"/>
    </source>
</evidence>
<dbReference type="PANTHER" id="PTHR30346">
    <property type="entry name" value="TRANSCRIPTIONAL DUAL REGULATOR HCAR-RELATED"/>
    <property type="match status" value="1"/>
</dbReference>
<reference evidence="6" key="1">
    <citation type="submission" date="2020-10" db="EMBL/GenBank/DDBJ databases">
        <authorList>
            <person name="Gilroy R."/>
        </authorList>
    </citation>
    <scope>NUCLEOTIDE SEQUENCE</scope>
    <source>
        <strain evidence="6">CHK195-11698</strain>
    </source>
</reference>
<evidence type="ECO:0000256" key="4">
    <source>
        <dbReference type="ARBA" id="ARBA00023163"/>
    </source>
</evidence>
<gene>
    <name evidence="6" type="ORF">IAD15_11215</name>
</gene>